<comment type="similarity">
    <text evidence="2">Belongs to the zinc-containing alcohol dehydrogenase family. Quinone oxidoreductase subfamily.</text>
</comment>
<dbReference type="PANTHER" id="PTHR44154">
    <property type="entry name" value="QUINONE OXIDOREDUCTASE"/>
    <property type="match status" value="1"/>
</dbReference>
<protein>
    <recommendedName>
        <fullName evidence="2">Zinc-type alcohol dehydrogenase-like protein</fullName>
    </recommendedName>
</protein>
<dbReference type="RefSeq" id="WP_253645540.1">
    <property type="nucleotide sequence ID" value="NZ_BAAAMO010000002.1"/>
</dbReference>
<accession>A0ABW3GD00</accession>
<keyword evidence="2" id="KW-0862">Zinc</keyword>
<keyword evidence="1" id="KW-0521">NADP</keyword>
<evidence type="ECO:0000313" key="5">
    <source>
        <dbReference type="EMBL" id="MFD0926594.1"/>
    </source>
</evidence>
<dbReference type="SMART" id="SM00829">
    <property type="entry name" value="PKS_ER"/>
    <property type="match status" value="1"/>
</dbReference>
<dbReference type="Gene3D" id="3.90.180.10">
    <property type="entry name" value="Medium-chain alcohol dehydrogenases, catalytic domain"/>
    <property type="match status" value="1"/>
</dbReference>
<dbReference type="InterPro" id="IPR013154">
    <property type="entry name" value="ADH-like_N"/>
</dbReference>
<feature type="region of interest" description="Disordered" evidence="3">
    <location>
        <begin position="1"/>
        <end position="23"/>
    </location>
</feature>
<dbReference type="InterPro" id="IPR051603">
    <property type="entry name" value="Zinc-ADH_QOR/CCCR"/>
</dbReference>
<evidence type="ECO:0000256" key="3">
    <source>
        <dbReference type="SAM" id="MobiDB-lite"/>
    </source>
</evidence>
<keyword evidence="2" id="KW-0560">Oxidoreductase</keyword>
<dbReference type="SUPFAM" id="SSF51735">
    <property type="entry name" value="NAD(P)-binding Rossmann-fold domains"/>
    <property type="match status" value="1"/>
</dbReference>
<name>A0ABW3GD00_9NOCA</name>
<dbReference type="PANTHER" id="PTHR44154:SF1">
    <property type="entry name" value="QUINONE OXIDOREDUCTASE"/>
    <property type="match status" value="1"/>
</dbReference>
<gene>
    <name evidence="5" type="ORF">ACFQ04_12695</name>
</gene>
<evidence type="ECO:0000256" key="2">
    <source>
        <dbReference type="RuleBase" id="RU364000"/>
    </source>
</evidence>
<evidence type="ECO:0000259" key="4">
    <source>
        <dbReference type="SMART" id="SM00829"/>
    </source>
</evidence>
<dbReference type="InterPro" id="IPR020843">
    <property type="entry name" value="ER"/>
</dbReference>
<dbReference type="Proteomes" id="UP001597068">
    <property type="component" value="Unassembled WGS sequence"/>
</dbReference>
<dbReference type="SUPFAM" id="SSF50129">
    <property type="entry name" value="GroES-like"/>
    <property type="match status" value="1"/>
</dbReference>
<feature type="compositionally biased region" description="Low complexity" evidence="3">
    <location>
        <begin position="1"/>
        <end position="17"/>
    </location>
</feature>
<dbReference type="InterPro" id="IPR011032">
    <property type="entry name" value="GroES-like_sf"/>
</dbReference>
<proteinExistence type="inferred from homology"/>
<dbReference type="InterPro" id="IPR014182">
    <property type="entry name" value="ADH_Zn_typ-1"/>
</dbReference>
<feature type="domain" description="Enoyl reductase (ER)" evidence="4">
    <location>
        <begin position="21"/>
        <end position="335"/>
    </location>
</feature>
<dbReference type="Pfam" id="PF08240">
    <property type="entry name" value="ADH_N"/>
    <property type="match status" value="1"/>
</dbReference>
<dbReference type="Gene3D" id="3.40.50.720">
    <property type="entry name" value="NAD(P)-binding Rossmann-like Domain"/>
    <property type="match status" value="1"/>
</dbReference>
<keyword evidence="6" id="KW-1185">Reference proteome</keyword>
<reference evidence="6" key="1">
    <citation type="journal article" date="2019" name="Int. J. Syst. Evol. Microbiol.">
        <title>The Global Catalogue of Microorganisms (GCM) 10K type strain sequencing project: providing services to taxonomists for standard genome sequencing and annotation.</title>
        <authorList>
            <consortium name="The Broad Institute Genomics Platform"/>
            <consortium name="The Broad Institute Genome Sequencing Center for Infectious Disease"/>
            <person name="Wu L."/>
            <person name="Ma J."/>
        </authorList>
    </citation>
    <scope>NUCLEOTIDE SEQUENCE [LARGE SCALE GENOMIC DNA]</scope>
    <source>
        <strain evidence="6">CCUG 50873</strain>
    </source>
</reference>
<dbReference type="NCBIfam" id="TIGR02817">
    <property type="entry name" value="adh_fam_1"/>
    <property type="match status" value="1"/>
</dbReference>
<dbReference type="Pfam" id="PF13602">
    <property type="entry name" value="ADH_zinc_N_2"/>
    <property type="match status" value="1"/>
</dbReference>
<comment type="caution">
    <text evidence="5">The sequence shown here is derived from an EMBL/GenBank/DDBJ whole genome shotgun (WGS) entry which is preliminary data.</text>
</comment>
<dbReference type="InterPro" id="IPR036291">
    <property type="entry name" value="NAD(P)-bd_dom_sf"/>
</dbReference>
<keyword evidence="2" id="KW-0479">Metal-binding</keyword>
<dbReference type="CDD" id="cd08252">
    <property type="entry name" value="AL_MDR"/>
    <property type="match status" value="1"/>
</dbReference>
<evidence type="ECO:0000256" key="1">
    <source>
        <dbReference type="ARBA" id="ARBA00022857"/>
    </source>
</evidence>
<evidence type="ECO:0000313" key="6">
    <source>
        <dbReference type="Proteomes" id="UP001597068"/>
    </source>
</evidence>
<sequence>MTSSIPSTTTSIVATAPGPVDADTSFVAHESETPTPTGHDLLVEVRAVSVNPVDVKVRSGFDADAAPKVLGFDAAGVVVAVGPDVTTRAVGDEVYYAGSIARPGSNTGHQLVDERIVGRKPSSLDFAAAAALPLTTITAWEALFDVLEIAEGASGTILVTGGAGGTGSMVTQLARALTDLTVVATASRSESREWAERMGAHHVVDRHDLVESVRAVVPDGVDHVFSAFSDGNVEAYAELLRVRGAVVAIDDPEGLDTMPLKDRSQSWRWEFMFARPLHEPESDAQKRILDRVADLVDEGAIVTTANRTLSPLGVDTLREAHRLLESSSTIGKVVIAAS</sequence>
<organism evidence="5 6">
    <name type="scientific">Williamsia deligens</name>
    <dbReference type="NCBI Taxonomy" id="321325"/>
    <lineage>
        <taxon>Bacteria</taxon>
        <taxon>Bacillati</taxon>
        <taxon>Actinomycetota</taxon>
        <taxon>Actinomycetes</taxon>
        <taxon>Mycobacteriales</taxon>
        <taxon>Nocardiaceae</taxon>
        <taxon>Williamsia</taxon>
    </lineage>
</organism>
<dbReference type="EMBL" id="JBHTIL010000001">
    <property type="protein sequence ID" value="MFD0926594.1"/>
    <property type="molecule type" value="Genomic_DNA"/>
</dbReference>